<dbReference type="PANTHER" id="PTHR35377">
    <property type="entry name" value="ANTITOXIN VAPB49-RELATED-RELATED"/>
    <property type="match status" value="1"/>
</dbReference>
<dbReference type="Gene3D" id="3.40.1620.10">
    <property type="entry name" value="YefM-like domain"/>
    <property type="match status" value="1"/>
</dbReference>
<comment type="function">
    <text evidence="2">Antitoxin component of a type II toxin-antitoxin (TA) system.</text>
</comment>
<name>A0A952FN98_9PROT</name>
<dbReference type="AlphaFoldDB" id="A0A952FN98"/>
<protein>
    <recommendedName>
        <fullName evidence="2">Antitoxin</fullName>
    </recommendedName>
</protein>
<accession>A0A952FN98</accession>
<dbReference type="Pfam" id="PF02604">
    <property type="entry name" value="PhdYeFM_antitox"/>
    <property type="match status" value="1"/>
</dbReference>
<reference evidence="3" key="1">
    <citation type="submission" date="2020-06" db="EMBL/GenBank/DDBJ databases">
        <title>Stable isotope informed genome-resolved metagenomics uncovers potential trophic interactions in rhizosphere soil.</title>
        <authorList>
            <person name="Starr E.P."/>
            <person name="Shi S."/>
            <person name="Blazewicz S.J."/>
            <person name="Koch B.J."/>
            <person name="Probst A.J."/>
            <person name="Hungate B.A."/>
            <person name="Pett-Ridge J."/>
            <person name="Firestone M.K."/>
            <person name="Banfield J.F."/>
        </authorList>
    </citation>
    <scope>NUCLEOTIDE SEQUENCE</scope>
    <source>
        <strain evidence="3">YM_69_17</strain>
    </source>
</reference>
<dbReference type="InterPro" id="IPR051416">
    <property type="entry name" value="phD-YefM_TA_antitoxins"/>
</dbReference>
<dbReference type="InterPro" id="IPR006442">
    <property type="entry name" value="Antitoxin_Phd/YefM"/>
</dbReference>
<gene>
    <name evidence="3" type="ORF">JF625_20315</name>
</gene>
<proteinExistence type="inferred from homology"/>
<evidence type="ECO:0000256" key="1">
    <source>
        <dbReference type="ARBA" id="ARBA00009981"/>
    </source>
</evidence>
<dbReference type="PANTHER" id="PTHR35377:SF4">
    <property type="entry name" value="PREVENT-HOST-DEATH FAMILY PROTEIN"/>
    <property type="match status" value="1"/>
</dbReference>
<feature type="non-terminal residue" evidence="3">
    <location>
        <position position="73"/>
    </location>
</feature>
<dbReference type="EMBL" id="JAEKLZ010000279">
    <property type="protein sequence ID" value="MBW8727481.1"/>
    <property type="molecule type" value="Genomic_DNA"/>
</dbReference>
<comment type="similarity">
    <text evidence="1 2">Belongs to the phD/YefM antitoxin family.</text>
</comment>
<dbReference type="InterPro" id="IPR036165">
    <property type="entry name" value="YefM-like_sf"/>
</dbReference>
<sequence>MQVTVQAAKANLSKLIDAALAGEEVVIARRGRPVARLVPVPHKKFRIGLLSEQLSGPVPDFLESLEEDDLSAW</sequence>
<evidence type="ECO:0000313" key="4">
    <source>
        <dbReference type="Proteomes" id="UP000700706"/>
    </source>
</evidence>
<dbReference type="NCBIfam" id="TIGR01552">
    <property type="entry name" value="phd_fam"/>
    <property type="match status" value="1"/>
</dbReference>
<evidence type="ECO:0000313" key="3">
    <source>
        <dbReference type="EMBL" id="MBW8727481.1"/>
    </source>
</evidence>
<dbReference type="Proteomes" id="UP000700706">
    <property type="component" value="Unassembled WGS sequence"/>
</dbReference>
<dbReference type="SUPFAM" id="SSF143120">
    <property type="entry name" value="YefM-like"/>
    <property type="match status" value="1"/>
</dbReference>
<comment type="caution">
    <text evidence="3">The sequence shown here is derived from an EMBL/GenBank/DDBJ whole genome shotgun (WGS) entry which is preliminary data.</text>
</comment>
<evidence type="ECO:0000256" key="2">
    <source>
        <dbReference type="RuleBase" id="RU362080"/>
    </source>
</evidence>
<organism evidence="3 4">
    <name type="scientific">Inquilinus limosus</name>
    <dbReference type="NCBI Taxonomy" id="171674"/>
    <lineage>
        <taxon>Bacteria</taxon>
        <taxon>Pseudomonadati</taxon>
        <taxon>Pseudomonadota</taxon>
        <taxon>Alphaproteobacteria</taxon>
        <taxon>Rhodospirillales</taxon>
        <taxon>Rhodospirillaceae</taxon>
        <taxon>Inquilinus</taxon>
    </lineage>
</organism>